<evidence type="ECO:0008006" key="4">
    <source>
        <dbReference type="Google" id="ProtNLM"/>
    </source>
</evidence>
<dbReference type="Proteomes" id="UP000799750">
    <property type="component" value="Unassembled WGS sequence"/>
</dbReference>
<protein>
    <recommendedName>
        <fullName evidence="4">MYND-type zinc finger protein samB</fullName>
    </recommendedName>
</protein>
<proteinExistence type="predicted"/>
<dbReference type="EMBL" id="MU004182">
    <property type="protein sequence ID" value="KAF2501107.1"/>
    <property type="molecule type" value="Genomic_DNA"/>
</dbReference>
<feature type="compositionally biased region" description="Acidic residues" evidence="1">
    <location>
        <begin position="11"/>
        <end position="40"/>
    </location>
</feature>
<accession>A0A6A6RCD5</accession>
<keyword evidence="3" id="KW-1185">Reference proteome</keyword>
<evidence type="ECO:0000313" key="2">
    <source>
        <dbReference type="EMBL" id="KAF2501107.1"/>
    </source>
</evidence>
<evidence type="ECO:0000256" key="1">
    <source>
        <dbReference type="SAM" id="MobiDB-lite"/>
    </source>
</evidence>
<name>A0A6A6RCD5_9PEZI</name>
<reference evidence="2" key="1">
    <citation type="journal article" date="2020" name="Stud. Mycol.">
        <title>101 Dothideomycetes genomes: a test case for predicting lifestyles and emergence of pathogens.</title>
        <authorList>
            <person name="Haridas S."/>
            <person name="Albert R."/>
            <person name="Binder M."/>
            <person name="Bloem J."/>
            <person name="Labutti K."/>
            <person name="Salamov A."/>
            <person name="Andreopoulos B."/>
            <person name="Baker S."/>
            <person name="Barry K."/>
            <person name="Bills G."/>
            <person name="Bluhm B."/>
            <person name="Cannon C."/>
            <person name="Castanera R."/>
            <person name="Culley D."/>
            <person name="Daum C."/>
            <person name="Ezra D."/>
            <person name="Gonzalez J."/>
            <person name="Henrissat B."/>
            <person name="Kuo A."/>
            <person name="Liang C."/>
            <person name="Lipzen A."/>
            <person name="Lutzoni F."/>
            <person name="Magnuson J."/>
            <person name="Mondo S."/>
            <person name="Nolan M."/>
            <person name="Ohm R."/>
            <person name="Pangilinan J."/>
            <person name="Park H.-J."/>
            <person name="Ramirez L."/>
            <person name="Alfaro M."/>
            <person name="Sun H."/>
            <person name="Tritt A."/>
            <person name="Yoshinaga Y."/>
            <person name="Zwiers L.-H."/>
            <person name="Turgeon B."/>
            <person name="Goodwin S."/>
            <person name="Spatafora J."/>
            <person name="Crous P."/>
            <person name="Grigoriev I."/>
        </authorList>
    </citation>
    <scope>NUCLEOTIDE SEQUENCE</scope>
    <source>
        <strain evidence="2">CBS 269.34</strain>
    </source>
</reference>
<sequence>MSLSMRGLEDSQFEVEDEHPSDMSTDGDADYTMEENEDVDSDKGPGEDGDFGSIETPPLIPSVHCVMCNNAASLDYSTYHSIKYCFESCKKGDLPVHELLCQKFAD</sequence>
<feature type="region of interest" description="Disordered" evidence="1">
    <location>
        <begin position="1"/>
        <end position="55"/>
    </location>
</feature>
<dbReference type="AlphaFoldDB" id="A0A6A6RCD5"/>
<evidence type="ECO:0000313" key="3">
    <source>
        <dbReference type="Proteomes" id="UP000799750"/>
    </source>
</evidence>
<organism evidence="2 3">
    <name type="scientific">Lophium mytilinum</name>
    <dbReference type="NCBI Taxonomy" id="390894"/>
    <lineage>
        <taxon>Eukaryota</taxon>
        <taxon>Fungi</taxon>
        <taxon>Dikarya</taxon>
        <taxon>Ascomycota</taxon>
        <taxon>Pezizomycotina</taxon>
        <taxon>Dothideomycetes</taxon>
        <taxon>Pleosporomycetidae</taxon>
        <taxon>Mytilinidiales</taxon>
        <taxon>Mytilinidiaceae</taxon>
        <taxon>Lophium</taxon>
    </lineage>
</organism>
<gene>
    <name evidence="2" type="ORF">BU16DRAFT_522142</name>
</gene>